<name>A0A2T1D5M3_9CYAN</name>
<accession>A0A2T1D5M3</accession>
<dbReference type="NCBIfam" id="NF033520">
    <property type="entry name" value="transpos_IS982"/>
    <property type="match status" value="1"/>
</dbReference>
<dbReference type="AlphaFoldDB" id="A0A2T1D5M3"/>
<reference evidence="2 3" key="1">
    <citation type="submission" date="2018-02" db="EMBL/GenBank/DDBJ databases">
        <authorList>
            <person name="Cohen D.B."/>
            <person name="Kent A.D."/>
        </authorList>
    </citation>
    <scope>NUCLEOTIDE SEQUENCE [LARGE SCALE GENOMIC DNA]</scope>
    <source>
        <strain evidence="2 3">ULC007</strain>
    </source>
</reference>
<evidence type="ECO:0000313" key="3">
    <source>
        <dbReference type="Proteomes" id="UP000238634"/>
    </source>
</evidence>
<feature type="domain" description="Transposase DDE" evidence="1">
    <location>
        <begin position="102"/>
        <end position="238"/>
    </location>
</feature>
<sequence>MLPEIIAIYAITDDLLKAIGHQEDVRVQLSDAEVITTALVSARFFGGNHQNAQDYLKEPGLMPKMLSKSRFNRRLHRLFLPLLDLFDCLGMVLKSIHSSTESWLDSFPVPLCDNIRIPQVRLVRCEDYRGYIASKKRYFYGIRVQLLATADGIPVEFAFLPGEANDVRGLNALPLSLPANSEIYADAAYTDYKIEDALRDTEAVTLQVARKRNSKRPDSPALAYIKQTTRHFIETVFSGIPVQFPKAIHAVTMDGFLLKVSTFIVAFTLKAAFID</sequence>
<organism evidence="2 3">
    <name type="scientific">Phormidesmis priestleyi ULC007</name>
    <dbReference type="NCBI Taxonomy" id="1920490"/>
    <lineage>
        <taxon>Bacteria</taxon>
        <taxon>Bacillati</taxon>
        <taxon>Cyanobacteriota</taxon>
        <taxon>Cyanophyceae</taxon>
        <taxon>Leptolyngbyales</taxon>
        <taxon>Leptolyngbyaceae</taxon>
        <taxon>Phormidesmis</taxon>
    </lineage>
</organism>
<proteinExistence type="predicted"/>
<dbReference type="Pfam" id="PF13612">
    <property type="entry name" value="DDE_Tnp_1_3"/>
    <property type="match status" value="1"/>
</dbReference>
<gene>
    <name evidence="2" type="ORF">C7B65_23590</name>
</gene>
<keyword evidence="3" id="KW-1185">Reference proteome</keyword>
<dbReference type="EMBL" id="PVWG01000054">
    <property type="protein sequence ID" value="PSB15724.1"/>
    <property type="molecule type" value="Genomic_DNA"/>
</dbReference>
<reference evidence="2 3" key="2">
    <citation type="submission" date="2018-03" db="EMBL/GenBank/DDBJ databases">
        <title>The ancient ancestry and fast evolution of plastids.</title>
        <authorList>
            <person name="Moore K.R."/>
            <person name="Magnabosco C."/>
            <person name="Momper L."/>
            <person name="Gold D.A."/>
            <person name="Bosak T."/>
            <person name="Fournier G.P."/>
        </authorList>
    </citation>
    <scope>NUCLEOTIDE SEQUENCE [LARGE SCALE GENOMIC DNA]</scope>
    <source>
        <strain evidence="2 3">ULC007</strain>
    </source>
</reference>
<dbReference type="InterPro" id="IPR025668">
    <property type="entry name" value="Tnp_DDE_dom"/>
</dbReference>
<dbReference type="OrthoDB" id="2187339at2"/>
<dbReference type="RefSeq" id="WP_073074118.1">
    <property type="nucleotide sequence ID" value="NZ_MPPI01000030.1"/>
</dbReference>
<protein>
    <submittedName>
        <fullName evidence="2">IS982 family transposase</fullName>
    </submittedName>
</protein>
<evidence type="ECO:0000313" key="2">
    <source>
        <dbReference type="EMBL" id="PSB15724.1"/>
    </source>
</evidence>
<evidence type="ECO:0000259" key="1">
    <source>
        <dbReference type="Pfam" id="PF13612"/>
    </source>
</evidence>
<comment type="caution">
    <text evidence="2">The sequence shown here is derived from an EMBL/GenBank/DDBJ whole genome shotgun (WGS) entry which is preliminary data.</text>
</comment>
<dbReference type="STRING" id="1920490.GCA_001895925_01393"/>
<dbReference type="Proteomes" id="UP000238634">
    <property type="component" value="Unassembled WGS sequence"/>
</dbReference>